<evidence type="ECO:0000313" key="2">
    <source>
        <dbReference type="Proteomes" id="UP000201404"/>
    </source>
</evidence>
<dbReference type="Proteomes" id="UP000201404">
    <property type="component" value="Genome"/>
</dbReference>
<dbReference type="OrthoDB" id="38501at10239"/>
<protein>
    <submittedName>
        <fullName evidence="1">Uncharacterized protein</fullName>
    </submittedName>
</protein>
<evidence type="ECO:0000313" key="1">
    <source>
        <dbReference type="EMBL" id="AKJ72074.1"/>
    </source>
</evidence>
<name>A0A159B6F2_9CAUD</name>
<dbReference type="KEGG" id="vg:30309374"/>
<accession>A0A159B6F2</accession>
<dbReference type="RefSeq" id="YP_009324451.1">
    <property type="nucleotide sequence ID" value="NC_031936.1"/>
</dbReference>
<reference evidence="1 2" key="1">
    <citation type="submission" date="2015-04" db="EMBL/GenBank/DDBJ databases">
        <title>Locating and activating molecular 'time bombs': can Mycolata prophages be selectively induced en masse to biologically control activated sludge foaming?</title>
        <authorList>
            <person name="Dyson Z.A."/>
            <person name="Brown T.L."/>
            <person name="Farrar B."/>
            <person name="Doyle S."/>
            <person name="Tucci J."/>
            <person name="Seviour R.J."/>
            <person name="Petrovski S."/>
        </authorList>
    </citation>
    <scope>NUCLEOTIDE SEQUENCE [LARGE SCALE GENOMIC DNA]</scope>
</reference>
<keyword evidence="2" id="KW-1185">Reference proteome</keyword>
<gene>
    <name evidence="1" type="ORF">GAL1_59</name>
</gene>
<dbReference type="GeneID" id="30309374"/>
<dbReference type="EMBL" id="KR053194">
    <property type="protein sequence ID" value="AKJ72074.1"/>
    <property type="molecule type" value="Genomic_DNA"/>
</dbReference>
<sequence length="49" mass="5786">MIDNHILPEQTSDQRVHILDGHHCWCEPWVRTDADEGVRTVRHVPEDEL</sequence>
<proteinExistence type="predicted"/>
<organism evidence="1 2">
    <name type="scientific">Gordonia phage GAL1</name>
    <dbReference type="NCBI Taxonomy" id="1647469"/>
    <lineage>
        <taxon>Viruses</taxon>
        <taxon>Duplodnaviria</taxon>
        <taxon>Heunggongvirae</taxon>
        <taxon>Uroviricota</taxon>
        <taxon>Caudoviricetes</taxon>
        <taxon>Galunavirus</taxon>
        <taxon>Galunavirus GAL1</taxon>
    </lineage>
</organism>